<dbReference type="Gene3D" id="1.10.10.60">
    <property type="entry name" value="Homeodomain-like"/>
    <property type="match status" value="1"/>
</dbReference>
<organism evidence="6 7">
    <name type="scientific">Nocardioides furvisabuli</name>
    <dbReference type="NCBI Taxonomy" id="375542"/>
    <lineage>
        <taxon>Bacteria</taxon>
        <taxon>Bacillati</taxon>
        <taxon>Actinomycetota</taxon>
        <taxon>Actinomycetes</taxon>
        <taxon>Propionibacteriales</taxon>
        <taxon>Nocardioidaceae</taxon>
        <taxon>Nocardioides</taxon>
    </lineage>
</organism>
<dbReference type="RefSeq" id="WP_231251903.1">
    <property type="nucleotide sequence ID" value="NZ_BAAAMQ010000008.1"/>
</dbReference>
<feature type="region of interest" description="Disordered" evidence="4">
    <location>
        <begin position="312"/>
        <end position="332"/>
    </location>
</feature>
<dbReference type="PROSITE" id="PS01124">
    <property type="entry name" value="HTH_ARAC_FAMILY_2"/>
    <property type="match status" value="1"/>
</dbReference>
<protein>
    <submittedName>
        <fullName evidence="6">Helix-turn-helix domain-containing protein</fullName>
    </submittedName>
</protein>
<keyword evidence="1" id="KW-0805">Transcription regulation</keyword>
<dbReference type="Pfam" id="PF12833">
    <property type="entry name" value="HTH_18"/>
    <property type="match status" value="1"/>
</dbReference>
<dbReference type="SMART" id="SM00342">
    <property type="entry name" value="HTH_ARAC"/>
    <property type="match status" value="1"/>
</dbReference>
<dbReference type="PRINTS" id="PR00032">
    <property type="entry name" value="HTHARAC"/>
</dbReference>
<dbReference type="InterPro" id="IPR050204">
    <property type="entry name" value="AraC_XylS_family_regulators"/>
</dbReference>
<keyword evidence="7" id="KW-1185">Reference proteome</keyword>
<dbReference type="PANTHER" id="PTHR46796">
    <property type="entry name" value="HTH-TYPE TRANSCRIPTIONAL ACTIVATOR RHAS-RELATED"/>
    <property type="match status" value="1"/>
</dbReference>
<name>A0ABN2WYP9_9ACTN</name>
<gene>
    <name evidence="6" type="ORF">GCM10009726_09980</name>
</gene>
<feature type="domain" description="HTH araC/xylS-type" evidence="5">
    <location>
        <begin position="221"/>
        <end position="319"/>
    </location>
</feature>
<comment type="caution">
    <text evidence="6">The sequence shown here is derived from an EMBL/GenBank/DDBJ whole genome shotgun (WGS) entry which is preliminary data.</text>
</comment>
<evidence type="ECO:0000256" key="3">
    <source>
        <dbReference type="ARBA" id="ARBA00023163"/>
    </source>
</evidence>
<keyword evidence="2" id="KW-0238">DNA-binding</keyword>
<dbReference type="InterPro" id="IPR035418">
    <property type="entry name" value="AraC-bd_2"/>
</dbReference>
<dbReference type="Proteomes" id="UP001501161">
    <property type="component" value="Unassembled WGS sequence"/>
</dbReference>
<dbReference type="InterPro" id="IPR018062">
    <property type="entry name" value="HTH_AraC-typ_CS"/>
</dbReference>
<dbReference type="InterPro" id="IPR018060">
    <property type="entry name" value="HTH_AraC"/>
</dbReference>
<evidence type="ECO:0000313" key="7">
    <source>
        <dbReference type="Proteomes" id="UP001501161"/>
    </source>
</evidence>
<reference evidence="6 7" key="1">
    <citation type="journal article" date="2019" name="Int. J. Syst. Evol. Microbiol.">
        <title>The Global Catalogue of Microorganisms (GCM) 10K type strain sequencing project: providing services to taxonomists for standard genome sequencing and annotation.</title>
        <authorList>
            <consortium name="The Broad Institute Genomics Platform"/>
            <consortium name="The Broad Institute Genome Sequencing Center for Infectious Disease"/>
            <person name="Wu L."/>
            <person name="Ma J."/>
        </authorList>
    </citation>
    <scope>NUCLEOTIDE SEQUENCE [LARGE SCALE GENOMIC DNA]</scope>
    <source>
        <strain evidence="6 7">JCM 13813</strain>
    </source>
</reference>
<evidence type="ECO:0000256" key="4">
    <source>
        <dbReference type="SAM" id="MobiDB-lite"/>
    </source>
</evidence>
<evidence type="ECO:0000256" key="1">
    <source>
        <dbReference type="ARBA" id="ARBA00023015"/>
    </source>
</evidence>
<proteinExistence type="predicted"/>
<dbReference type="Pfam" id="PF14525">
    <property type="entry name" value="AraC_binding_2"/>
    <property type="match status" value="1"/>
</dbReference>
<dbReference type="InterPro" id="IPR009057">
    <property type="entry name" value="Homeodomain-like_sf"/>
</dbReference>
<dbReference type="EMBL" id="BAAAMQ010000008">
    <property type="protein sequence ID" value="GAA2100143.1"/>
    <property type="molecule type" value="Genomic_DNA"/>
</dbReference>
<dbReference type="PANTHER" id="PTHR46796:SF6">
    <property type="entry name" value="ARAC SUBFAMILY"/>
    <property type="match status" value="1"/>
</dbReference>
<keyword evidence="3" id="KW-0804">Transcription</keyword>
<evidence type="ECO:0000259" key="5">
    <source>
        <dbReference type="PROSITE" id="PS01124"/>
    </source>
</evidence>
<feature type="compositionally biased region" description="Basic and acidic residues" evidence="4">
    <location>
        <begin position="316"/>
        <end position="332"/>
    </location>
</feature>
<accession>A0ABN2WYP9</accession>
<sequence>MGQVLTEHYDLNGVPEADKEGRWEEILSSTHVDLRLRISDEPMTRSPKPFRATARRMWIDDLALVDVTCDPCSGVRSASRIKGADLDYVVILINLRGREVVSQHDAAAEMRAGDAVVWDTTRPVKFRVLEPLAKRSLFVPRSALDEIGARSLGIAGAILGKDAPATELLTSYLDVLARTVDQLSPAAVAAARNATLDLVSAALQPEQVDEPLPRDGAALRASINRWIEHNLDGLDLSPSTIALAHNVSVRSVHRLFEGSGATVVGFVRTRRLARARQDLVSSNASITEIAARWRFYDPSHFTRAFRAQYGVSPSHFRTDPGRQGDDRLRALP</sequence>
<evidence type="ECO:0000313" key="6">
    <source>
        <dbReference type="EMBL" id="GAA2100143.1"/>
    </source>
</evidence>
<dbReference type="SUPFAM" id="SSF46689">
    <property type="entry name" value="Homeodomain-like"/>
    <property type="match status" value="1"/>
</dbReference>
<dbReference type="InterPro" id="IPR020449">
    <property type="entry name" value="Tscrpt_reg_AraC-type_HTH"/>
</dbReference>
<evidence type="ECO:0000256" key="2">
    <source>
        <dbReference type="ARBA" id="ARBA00023125"/>
    </source>
</evidence>
<dbReference type="PROSITE" id="PS00041">
    <property type="entry name" value="HTH_ARAC_FAMILY_1"/>
    <property type="match status" value="1"/>
</dbReference>